<feature type="transmembrane region" description="Helical" evidence="2">
    <location>
        <begin position="311"/>
        <end position="336"/>
    </location>
</feature>
<feature type="transmembrane region" description="Helical" evidence="2">
    <location>
        <begin position="176"/>
        <end position="195"/>
    </location>
</feature>
<reference evidence="3 4" key="1">
    <citation type="submission" date="2016-04" db="EMBL/GenBank/DDBJ databases">
        <title>A degradative enzymes factory behind the ericoid mycorrhizal symbiosis.</title>
        <authorList>
            <consortium name="DOE Joint Genome Institute"/>
            <person name="Martino E."/>
            <person name="Morin E."/>
            <person name="Grelet G."/>
            <person name="Kuo A."/>
            <person name="Kohler A."/>
            <person name="Daghino S."/>
            <person name="Barry K."/>
            <person name="Choi C."/>
            <person name="Cichocki N."/>
            <person name="Clum A."/>
            <person name="Copeland A."/>
            <person name="Hainaut M."/>
            <person name="Haridas S."/>
            <person name="Labutti K."/>
            <person name="Lindquist E."/>
            <person name="Lipzen A."/>
            <person name="Khouja H.-R."/>
            <person name="Murat C."/>
            <person name="Ohm R."/>
            <person name="Olson A."/>
            <person name="Spatafora J."/>
            <person name="Veneault-Fourrey C."/>
            <person name="Henrissat B."/>
            <person name="Grigoriev I."/>
            <person name="Martin F."/>
            <person name="Perotto S."/>
        </authorList>
    </citation>
    <scope>NUCLEOTIDE SEQUENCE [LARGE SCALE GENOMIC DNA]</scope>
    <source>
        <strain evidence="3 4">E</strain>
    </source>
</reference>
<proteinExistence type="predicted"/>
<evidence type="ECO:0000313" key="4">
    <source>
        <dbReference type="Proteomes" id="UP000235371"/>
    </source>
</evidence>
<accession>A0A2J6SZK6</accession>
<dbReference type="AlphaFoldDB" id="A0A2J6SZK6"/>
<gene>
    <name evidence="3" type="ORF">K444DRAFT_633119</name>
</gene>
<feature type="transmembrane region" description="Helical" evidence="2">
    <location>
        <begin position="342"/>
        <end position="361"/>
    </location>
</feature>
<dbReference type="OrthoDB" id="1937642at2759"/>
<feature type="compositionally biased region" description="Low complexity" evidence="1">
    <location>
        <begin position="541"/>
        <end position="565"/>
    </location>
</feature>
<organism evidence="3 4">
    <name type="scientific">Hyaloscypha bicolor E</name>
    <dbReference type="NCBI Taxonomy" id="1095630"/>
    <lineage>
        <taxon>Eukaryota</taxon>
        <taxon>Fungi</taxon>
        <taxon>Dikarya</taxon>
        <taxon>Ascomycota</taxon>
        <taxon>Pezizomycotina</taxon>
        <taxon>Leotiomycetes</taxon>
        <taxon>Helotiales</taxon>
        <taxon>Hyaloscyphaceae</taxon>
        <taxon>Hyaloscypha</taxon>
        <taxon>Hyaloscypha bicolor</taxon>
    </lineage>
</organism>
<dbReference type="RefSeq" id="XP_024733007.1">
    <property type="nucleotide sequence ID" value="XM_024883577.1"/>
</dbReference>
<sequence length="674" mass="73487">MPAPSLLQNVARALKPAELSAPATILSTRAAEAATASTSTGSLLRDQWTNPSDVLSVLMIIGGDIVQKALAETSGGLCTPVCFSFGWVAYSFTALVNVLGDGRLLPEPDYPVKIFNLDSGYVRENKHWVIGRIGRDNETFMTKEHPLEGNALRISVFEAGKCTTDTSVSGSGRVRVWSIITMVLQFGIAAIPIGVWGEWGVMMITGAGTLGALAAGALPQWRAEKLPSRRNSKKNFAISSGNGSRDIMIILGRGNCLDLEELAVQESPRSTRIWEKIDFLSNQVYDEDGKEMLHGGGVRVRIARMLWGIPLGFLMTGTLCTIQSVFWIALLITVAGLKSHSWFVLAVGALGMFQNAAVAAVSRDSSKRNLPLIVVDQIITRKVMDGLMDLEIAFPGQARPLLDEFFPGGIEKLREDEMEWWEGRYERYDEKRLKEHQRRGIPRSRMPTYHNSNNVRHSDDNRSEDHESDGPLLEPETSTSRKGATRSQPENIVVPKVAAPQPLLAAPSETVIPIPRTPRPPEASNSPQKSYTSSPPHTDWPIPSENISPTTTTSTSTIKDVTVSTPPLPPEQASSNTISEPPASKGTSILPTTMSESPTKQFHAKPPSPKKARGSVHFAGDTDTDTTETKDFAPKQPARAMTQPEQGSPKTEPRPAASLSVDEIYKIVQSPDWS</sequence>
<name>A0A2J6SZK6_9HELO</name>
<protein>
    <submittedName>
        <fullName evidence="3">Uncharacterized protein</fullName>
    </submittedName>
</protein>
<dbReference type="STRING" id="1095630.A0A2J6SZK6"/>
<feature type="compositionally biased region" description="Polar residues" evidence="1">
    <location>
        <begin position="572"/>
        <end position="600"/>
    </location>
</feature>
<keyword evidence="2" id="KW-0812">Transmembrane</keyword>
<dbReference type="InParanoid" id="A0A2J6SZK6"/>
<feature type="compositionally biased region" description="Polar residues" evidence="1">
    <location>
        <begin position="523"/>
        <end position="536"/>
    </location>
</feature>
<dbReference type="GeneID" id="36591654"/>
<dbReference type="EMBL" id="KZ613852">
    <property type="protein sequence ID" value="PMD56103.1"/>
    <property type="molecule type" value="Genomic_DNA"/>
</dbReference>
<feature type="region of interest" description="Disordered" evidence="1">
    <location>
        <begin position="434"/>
        <end position="674"/>
    </location>
</feature>
<feature type="compositionally biased region" description="Polar residues" evidence="1">
    <location>
        <begin position="476"/>
        <end position="490"/>
    </location>
</feature>
<keyword evidence="2" id="KW-0472">Membrane</keyword>
<evidence type="ECO:0000313" key="3">
    <source>
        <dbReference type="EMBL" id="PMD56103.1"/>
    </source>
</evidence>
<feature type="transmembrane region" description="Helical" evidence="2">
    <location>
        <begin position="201"/>
        <end position="221"/>
    </location>
</feature>
<dbReference type="Proteomes" id="UP000235371">
    <property type="component" value="Unassembled WGS sequence"/>
</dbReference>
<keyword evidence="4" id="KW-1185">Reference proteome</keyword>
<evidence type="ECO:0000256" key="1">
    <source>
        <dbReference type="SAM" id="MobiDB-lite"/>
    </source>
</evidence>
<feature type="compositionally biased region" description="Basic and acidic residues" evidence="1">
    <location>
        <begin position="456"/>
        <end position="469"/>
    </location>
</feature>
<evidence type="ECO:0000256" key="2">
    <source>
        <dbReference type="SAM" id="Phobius"/>
    </source>
</evidence>
<keyword evidence="2" id="KW-1133">Transmembrane helix</keyword>